<dbReference type="RefSeq" id="WP_175232361.1">
    <property type="nucleotide sequence ID" value="NZ_CADIKH010000064.1"/>
</dbReference>
<evidence type="ECO:0000313" key="2">
    <source>
        <dbReference type="Proteomes" id="UP000494363"/>
    </source>
</evidence>
<dbReference type="AlphaFoldDB" id="A0A6J5F6S9"/>
<dbReference type="Pfam" id="PF09487">
    <property type="entry name" value="HrpB2"/>
    <property type="match status" value="1"/>
</dbReference>
<dbReference type="EMBL" id="CADIKH010000064">
    <property type="protein sequence ID" value="CAB3772866.1"/>
    <property type="molecule type" value="Genomic_DNA"/>
</dbReference>
<name>A0A6J5F6S9_9BURK</name>
<proteinExistence type="predicted"/>
<reference evidence="1 2" key="1">
    <citation type="submission" date="2020-04" db="EMBL/GenBank/DDBJ databases">
        <authorList>
            <person name="De Canck E."/>
        </authorList>
    </citation>
    <scope>NUCLEOTIDE SEQUENCE [LARGE SCALE GENOMIC DNA]</scope>
    <source>
        <strain evidence="1 2">LMG 29542</strain>
    </source>
</reference>
<keyword evidence="2" id="KW-1185">Reference proteome</keyword>
<dbReference type="InterPro" id="IPR013391">
    <property type="entry name" value="T3SS_HrpB2"/>
</dbReference>
<evidence type="ECO:0000313" key="1">
    <source>
        <dbReference type="EMBL" id="CAB3772866.1"/>
    </source>
</evidence>
<organism evidence="1 2">
    <name type="scientific">Paraburkholderia humisilvae</name>
    <dbReference type="NCBI Taxonomy" id="627669"/>
    <lineage>
        <taxon>Bacteria</taxon>
        <taxon>Pseudomonadati</taxon>
        <taxon>Pseudomonadota</taxon>
        <taxon>Betaproteobacteria</taxon>
        <taxon>Burkholderiales</taxon>
        <taxon>Burkholderiaceae</taxon>
        <taxon>Paraburkholderia</taxon>
    </lineage>
</organism>
<sequence length="134" mass="13950">MTPMPPSAMNAILQTSTQSVAQEPAAQTNVTPAALGGKFQALMQQAPMAPPQTIGAEGGSLVSKIANSLDAQLNAPVRDLMNWAQNPQMMNQAQAAAYATKVIAETTTANATMSVTVSMVTSSKSALETLMRNQ</sequence>
<gene>
    <name evidence="1" type="ORF">LMG29542_07002</name>
</gene>
<dbReference type="Proteomes" id="UP000494363">
    <property type="component" value="Unassembled WGS sequence"/>
</dbReference>
<protein>
    <recommendedName>
        <fullName evidence="3">Type III secretion protein HrpB2</fullName>
    </recommendedName>
</protein>
<accession>A0A6J5F6S9</accession>
<evidence type="ECO:0008006" key="3">
    <source>
        <dbReference type="Google" id="ProtNLM"/>
    </source>
</evidence>